<reference evidence="2 3" key="1">
    <citation type="journal article" date="2018" name="Nat. Biotechnol.">
        <title>A standardized bacterial taxonomy based on genome phylogeny substantially revises the tree of life.</title>
        <authorList>
            <person name="Parks D.H."/>
            <person name="Chuvochina M."/>
            <person name="Waite D.W."/>
            <person name="Rinke C."/>
            <person name="Skarshewski A."/>
            <person name="Chaumeil P.A."/>
            <person name="Hugenholtz P."/>
        </authorList>
    </citation>
    <scope>NUCLEOTIDE SEQUENCE [LARGE SCALE GENOMIC DNA]</scope>
    <source>
        <strain evidence="2">UBA9360</strain>
    </source>
</reference>
<protein>
    <submittedName>
        <fullName evidence="2">TolC family protein</fullName>
    </submittedName>
</protein>
<name>A0A348WMN0_9GAMM</name>
<gene>
    <name evidence="2" type="ORF">DCR58_03290</name>
</gene>
<evidence type="ECO:0000256" key="1">
    <source>
        <dbReference type="ARBA" id="ARBA00007613"/>
    </source>
</evidence>
<dbReference type="SUPFAM" id="SSF56954">
    <property type="entry name" value="Outer membrane efflux proteins (OEP)"/>
    <property type="match status" value="1"/>
</dbReference>
<dbReference type="GO" id="GO:0015562">
    <property type="term" value="F:efflux transmembrane transporter activity"/>
    <property type="evidence" value="ECO:0007669"/>
    <property type="project" value="InterPro"/>
</dbReference>
<dbReference type="Pfam" id="PF02321">
    <property type="entry name" value="OEP"/>
    <property type="match status" value="1"/>
</dbReference>
<dbReference type="PANTHER" id="PTHR30203">
    <property type="entry name" value="OUTER MEMBRANE CATION EFFLUX PROTEIN"/>
    <property type="match status" value="1"/>
</dbReference>
<comment type="caution">
    <text evidence="2">The sequence shown here is derived from an EMBL/GenBank/DDBJ whole genome shotgun (WGS) entry which is preliminary data.</text>
</comment>
<accession>A0A348WMN0</accession>
<evidence type="ECO:0000313" key="2">
    <source>
        <dbReference type="EMBL" id="HAR55792.1"/>
    </source>
</evidence>
<dbReference type="AlphaFoldDB" id="A0A348WMN0"/>
<comment type="similarity">
    <text evidence="1">Belongs to the outer membrane factor (OMF) (TC 1.B.17) family.</text>
</comment>
<dbReference type="InterPro" id="IPR003423">
    <property type="entry name" value="OMP_efflux"/>
</dbReference>
<evidence type="ECO:0000313" key="3">
    <source>
        <dbReference type="Proteomes" id="UP000262878"/>
    </source>
</evidence>
<sequence>MNFTHRNERDQLFMWSLFVARCIFTRNTQAESTNVYKALDSTIFNRLKLLCACVLFLPFFAHAQNQSWENWLSSQINKHPNIIAAKEQLFSTGALAEASEQALYNPELSTDYARNGDNNDYSVGIEQTIDLWDRQGARRQKAGFMRTAAQAQYQEVVLNKSADAIDALINWHAAKRAASIAKSQQQQLNSLLELVEIRQEAGDLGSIDAELTFLSLSKQFAQVAGSEAQLQMAEAIVRELLPDWEPERGRIPDEFWPSKVAYPSDEELLKHPKIAKAYAQWLTQKEEAEVTRRSAKANPTFGINAGREERENVVGLTFSIPLNIRNNYSAETRSAERMALETEARFRAQYQKLRFDLQGAFGAWQSYNQQFSQWQSLVKSRIESSANLLEKQWRSGDLSTTNYLLALNQRAESLLSGIELEKQTRIALKNLMLQSGRLIDLPPVQHDFSIDHQD</sequence>
<organism evidence="2 3">
    <name type="scientific">Idiomarina baltica</name>
    <dbReference type="NCBI Taxonomy" id="190892"/>
    <lineage>
        <taxon>Bacteria</taxon>
        <taxon>Pseudomonadati</taxon>
        <taxon>Pseudomonadota</taxon>
        <taxon>Gammaproteobacteria</taxon>
        <taxon>Alteromonadales</taxon>
        <taxon>Idiomarinaceae</taxon>
        <taxon>Idiomarina</taxon>
    </lineage>
</organism>
<dbReference type="Gene3D" id="1.20.1600.10">
    <property type="entry name" value="Outer membrane efflux proteins (OEP)"/>
    <property type="match status" value="1"/>
</dbReference>
<dbReference type="Proteomes" id="UP000262878">
    <property type="component" value="Unassembled WGS sequence"/>
</dbReference>
<proteinExistence type="inferred from homology"/>
<dbReference type="EMBL" id="DMUP01000069">
    <property type="protein sequence ID" value="HAR55792.1"/>
    <property type="molecule type" value="Genomic_DNA"/>
</dbReference>
<dbReference type="PANTHER" id="PTHR30203:SF24">
    <property type="entry name" value="BLR4935 PROTEIN"/>
    <property type="match status" value="1"/>
</dbReference>
<dbReference type="InterPro" id="IPR010131">
    <property type="entry name" value="MdtP/NodT-like"/>
</dbReference>